<proteinExistence type="inferred from homology"/>
<dbReference type="Gene3D" id="2.130.10.10">
    <property type="entry name" value="YVTN repeat-like/Quinoprotein amine dehydrogenase"/>
    <property type="match status" value="1"/>
</dbReference>
<dbReference type="EMBL" id="CP036291">
    <property type="protein sequence ID" value="QDU90682.1"/>
    <property type="molecule type" value="Genomic_DNA"/>
</dbReference>
<evidence type="ECO:0000256" key="1">
    <source>
        <dbReference type="ARBA" id="ARBA00005564"/>
    </source>
</evidence>
<keyword evidence="2" id="KW-0119">Carbohydrate metabolism</keyword>
<dbReference type="InterPro" id="IPR050282">
    <property type="entry name" value="Cycloisomerase_2"/>
</dbReference>
<dbReference type="GO" id="GO:0005829">
    <property type="term" value="C:cytosol"/>
    <property type="evidence" value="ECO:0007669"/>
    <property type="project" value="TreeGrafter"/>
</dbReference>
<dbReference type="AlphaFoldDB" id="A0A518DGW9"/>
<dbReference type="PANTHER" id="PTHR30344">
    <property type="entry name" value="6-PHOSPHOGLUCONOLACTONASE-RELATED"/>
    <property type="match status" value="1"/>
</dbReference>
<organism evidence="3 4">
    <name type="scientific">Pirellulimonas nuda</name>
    <dbReference type="NCBI Taxonomy" id="2528009"/>
    <lineage>
        <taxon>Bacteria</taxon>
        <taxon>Pseudomonadati</taxon>
        <taxon>Planctomycetota</taxon>
        <taxon>Planctomycetia</taxon>
        <taxon>Pirellulales</taxon>
        <taxon>Lacipirellulaceae</taxon>
        <taxon>Pirellulimonas</taxon>
    </lineage>
</organism>
<evidence type="ECO:0000313" key="3">
    <source>
        <dbReference type="EMBL" id="QDU90682.1"/>
    </source>
</evidence>
<evidence type="ECO:0000256" key="2">
    <source>
        <dbReference type="ARBA" id="ARBA00022526"/>
    </source>
</evidence>
<dbReference type="GO" id="GO:0006006">
    <property type="term" value="P:glucose metabolic process"/>
    <property type="evidence" value="ECO:0007669"/>
    <property type="project" value="UniProtKB-KW"/>
</dbReference>
<keyword evidence="3" id="KW-0378">Hydrolase</keyword>
<dbReference type="SUPFAM" id="SSF50974">
    <property type="entry name" value="Nitrous oxide reductase, N-terminal domain"/>
    <property type="match status" value="1"/>
</dbReference>
<dbReference type="InterPro" id="IPR019405">
    <property type="entry name" value="Lactonase_7-beta_prop"/>
</dbReference>
<dbReference type="RefSeq" id="WP_231953980.1">
    <property type="nucleotide sequence ID" value="NZ_CP036291.1"/>
</dbReference>
<dbReference type="KEGG" id="pnd:Pla175_40910"/>
<keyword evidence="2" id="KW-0313">Glucose metabolism</keyword>
<dbReference type="Pfam" id="PF10282">
    <property type="entry name" value="Lactonase"/>
    <property type="match status" value="1"/>
</dbReference>
<dbReference type="InterPro" id="IPR015943">
    <property type="entry name" value="WD40/YVTN_repeat-like_dom_sf"/>
</dbReference>
<comment type="similarity">
    <text evidence="1">Belongs to the cycloisomerase 2 family.</text>
</comment>
<dbReference type="Proteomes" id="UP000317429">
    <property type="component" value="Chromosome"/>
</dbReference>
<accession>A0A518DGW9</accession>
<dbReference type="PANTHER" id="PTHR30344:SF1">
    <property type="entry name" value="6-PHOSPHOGLUCONOLACTONASE"/>
    <property type="match status" value="1"/>
</dbReference>
<evidence type="ECO:0000313" key="4">
    <source>
        <dbReference type="Proteomes" id="UP000317429"/>
    </source>
</evidence>
<sequence length="378" mass="39196">MLAMLASMTLNAPVGAEQLDVWLGTSTPPAGRSRGIYHATLNDRTGALSKARLVAEVAEPGFLALHPSLPVLYAAATVDGAPSVVAYRIAGSGEQANLQKIGAQPIGDGGAAHLSVDRTGKVLMTAQYGGGSVAVFPLSGDGAVGPRSQLIEHEGGSGVVADRQDAPHPHMARVSPDNRFLLVPDLGADRVYIYQLDPNKAQLTPSGAVQTPPGGGPRHLAFHPNGKWAYLVNELAMTLSLLDCDWDAGKLSVKQTAPTLSPEQIAGERFNSGSDVCVHPSGKYVYSANRGHDTITAFKADPSSGALSLIGQVPVRGAHPRNFNLDPSGRWLLAAGRDSNTLAVFAIDPSTGALQFTGTVADVPGPICVVFGADRAAP</sequence>
<dbReference type="InterPro" id="IPR011045">
    <property type="entry name" value="N2O_reductase_N"/>
</dbReference>
<protein>
    <submittedName>
        <fullName evidence="3">6-phosphogluconolactonase</fullName>
        <ecNumber evidence="3">3.1.1.31</ecNumber>
    </submittedName>
</protein>
<reference evidence="3 4" key="1">
    <citation type="submission" date="2019-02" db="EMBL/GenBank/DDBJ databases">
        <title>Deep-cultivation of Planctomycetes and their phenomic and genomic characterization uncovers novel biology.</title>
        <authorList>
            <person name="Wiegand S."/>
            <person name="Jogler M."/>
            <person name="Boedeker C."/>
            <person name="Pinto D."/>
            <person name="Vollmers J."/>
            <person name="Rivas-Marin E."/>
            <person name="Kohn T."/>
            <person name="Peeters S.H."/>
            <person name="Heuer A."/>
            <person name="Rast P."/>
            <person name="Oberbeckmann S."/>
            <person name="Bunk B."/>
            <person name="Jeske O."/>
            <person name="Meyerdierks A."/>
            <person name="Storesund J.E."/>
            <person name="Kallscheuer N."/>
            <person name="Luecker S."/>
            <person name="Lage O.M."/>
            <person name="Pohl T."/>
            <person name="Merkel B.J."/>
            <person name="Hornburger P."/>
            <person name="Mueller R.-W."/>
            <person name="Bruemmer F."/>
            <person name="Labrenz M."/>
            <person name="Spormann A.M."/>
            <person name="Op den Camp H."/>
            <person name="Overmann J."/>
            <person name="Amann R."/>
            <person name="Jetten M.S.M."/>
            <person name="Mascher T."/>
            <person name="Medema M.H."/>
            <person name="Devos D.P."/>
            <person name="Kaster A.-K."/>
            <person name="Ovreas L."/>
            <person name="Rohde M."/>
            <person name="Galperin M.Y."/>
            <person name="Jogler C."/>
        </authorList>
    </citation>
    <scope>NUCLEOTIDE SEQUENCE [LARGE SCALE GENOMIC DNA]</scope>
    <source>
        <strain evidence="3 4">Pla175</strain>
    </source>
</reference>
<dbReference type="EC" id="3.1.1.31" evidence="3"/>
<dbReference type="GO" id="GO:0017057">
    <property type="term" value="F:6-phosphogluconolactonase activity"/>
    <property type="evidence" value="ECO:0007669"/>
    <property type="project" value="UniProtKB-EC"/>
</dbReference>
<keyword evidence="4" id="KW-1185">Reference proteome</keyword>
<gene>
    <name evidence="3" type="primary">pgl_3</name>
    <name evidence="3" type="ORF">Pla175_40910</name>
</gene>
<name>A0A518DGW9_9BACT</name>